<reference evidence="1 2" key="1">
    <citation type="journal article" date="2021" name="Int. J. Syst. Evol. Microbiol.">
        <title>Pseudomonas lactucae sp. nov., a pathogen causing bacterial rot of lettuce in Japan.</title>
        <authorList>
            <person name="Sawada H."/>
            <person name="Fujikawa T."/>
            <person name="Satou M."/>
        </authorList>
    </citation>
    <scope>NUCLEOTIDE SEQUENCE [LARGE SCALE GENOMIC DNA]</scope>
    <source>
        <strain evidence="1 2">MAFF 301381</strain>
    </source>
</reference>
<evidence type="ECO:0000313" key="1">
    <source>
        <dbReference type="EMBL" id="MBN2978561.1"/>
    </source>
</evidence>
<dbReference type="Proteomes" id="UP001154860">
    <property type="component" value="Unassembled WGS sequence"/>
</dbReference>
<comment type="caution">
    <text evidence="1">The sequence shown here is derived from an EMBL/GenBank/DDBJ whole genome shotgun (WGS) entry which is preliminary data.</text>
</comment>
<reference evidence="1 2" key="2">
    <citation type="journal article" date="2023" name="Plant Pathol.">
        <title>Dismantling and reorganizing Pseudomonas marginalis sensu#lato.</title>
        <authorList>
            <person name="Sawada H."/>
            <person name="Fujikawa T."/>
            <person name="Satou M."/>
        </authorList>
    </citation>
    <scope>NUCLEOTIDE SEQUENCE [LARGE SCALE GENOMIC DNA]</scope>
    <source>
        <strain evidence="1 2">MAFF 301381</strain>
    </source>
</reference>
<organism evidence="1 2">
    <name type="scientific">Pseudomonas lactucae</name>
    <dbReference type="NCBI Taxonomy" id="2813360"/>
    <lineage>
        <taxon>Bacteria</taxon>
        <taxon>Pseudomonadati</taxon>
        <taxon>Pseudomonadota</taxon>
        <taxon>Gammaproteobacteria</taxon>
        <taxon>Pseudomonadales</taxon>
        <taxon>Pseudomonadaceae</taxon>
        <taxon>Pseudomonas</taxon>
    </lineage>
</organism>
<dbReference type="AlphaFoldDB" id="A0A9X1C6W2"/>
<evidence type="ECO:0000313" key="2">
    <source>
        <dbReference type="Proteomes" id="UP001154860"/>
    </source>
</evidence>
<proteinExistence type="predicted"/>
<dbReference type="RefSeq" id="WP_139372333.1">
    <property type="nucleotide sequence ID" value="NZ_JAFHKI010000008.1"/>
</dbReference>
<sequence length="59" mass="6412">MITQSPAQDLLKGQGKTVDPHFSRAKFGVVGCPHAVRWTASQPPSGCRIHDGKCHEQQS</sequence>
<gene>
    <name evidence="1" type="ORF">JWR99_22505</name>
</gene>
<keyword evidence="2" id="KW-1185">Reference proteome</keyword>
<dbReference type="EMBL" id="JAFHKJ010000105">
    <property type="protein sequence ID" value="MBN2978561.1"/>
    <property type="molecule type" value="Genomic_DNA"/>
</dbReference>
<accession>A0A9X1C6W2</accession>
<name>A0A9X1C6W2_9PSED</name>
<protein>
    <submittedName>
        <fullName evidence="1">Uncharacterized protein</fullName>
    </submittedName>
</protein>